<organism evidence="10 11">
    <name type="scientific">Roseateles puraquae</name>
    <dbReference type="NCBI Taxonomy" id="431059"/>
    <lineage>
        <taxon>Bacteria</taxon>
        <taxon>Pseudomonadati</taxon>
        <taxon>Pseudomonadota</taxon>
        <taxon>Betaproteobacteria</taxon>
        <taxon>Burkholderiales</taxon>
        <taxon>Sphaerotilaceae</taxon>
        <taxon>Roseateles</taxon>
    </lineage>
</organism>
<dbReference type="Pfam" id="PF00486">
    <property type="entry name" value="Trans_reg_C"/>
    <property type="match status" value="1"/>
</dbReference>
<evidence type="ECO:0000256" key="2">
    <source>
        <dbReference type="ARBA" id="ARBA00023012"/>
    </source>
</evidence>
<dbReference type="Proteomes" id="UP000197446">
    <property type="component" value="Unassembled WGS sequence"/>
</dbReference>
<evidence type="ECO:0000256" key="4">
    <source>
        <dbReference type="ARBA" id="ARBA00023125"/>
    </source>
</evidence>
<dbReference type="InterPro" id="IPR039420">
    <property type="entry name" value="WalR-like"/>
</dbReference>
<evidence type="ECO:0000313" key="11">
    <source>
        <dbReference type="Proteomes" id="UP000197446"/>
    </source>
</evidence>
<dbReference type="FunFam" id="1.10.10.10:FF:000005">
    <property type="entry name" value="Two-component system response regulator"/>
    <property type="match status" value="1"/>
</dbReference>
<keyword evidence="4 7" id="KW-0238">DNA-binding</keyword>
<dbReference type="GO" id="GO:0000156">
    <property type="term" value="F:phosphorelay response regulator activity"/>
    <property type="evidence" value="ECO:0007669"/>
    <property type="project" value="TreeGrafter"/>
</dbReference>
<dbReference type="GO" id="GO:0032993">
    <property type="term" value="C:protein-DNA complex"/>
    <property type="evidence" value="ECO:0007669"/>
    <property type="project" value="TreeGrafter"/>
</dbReference>
<comment type="caution">
    <text evidence="10">The sequence shown here is derived from an EMBL/GenBank/DDBJ whole genome shotgun (WGS) entry which is preliminary data.</text>
</comment>
<keyword evidence="5" id="KW-0804">Transcription</keyword>
<dbReference type="SMART" id="SM00862">
    <property type="entry name" value="Trans_reg_C"/>
    <property type="match status" value="1"/>
</dbReference>
<dbReference type="CDD" id="cd00383">
    <property type="entry name" value="trans_reg_C"/>
    <property type="match status" value="1"/>
</dbReference>
<dbReference type="EMBL" id="NISI01000020">
    <property type="protein sequence ID" value="OWQ98636.1"/>
    <property type="molecule type" value="Genomic_DNA"/>
</dbReference>
<evidence type="ECO:0000256" key="6">
    <source>
        <dbReference type="PROSITE-ProRule" id="PRU00169"/>
    </source>
</evidence>
<evidence type="ECO:0000259" key="9">
    <source>
        <dbReference type="PROSITE" id="PS51755"/>
    </source>
</evidence>
<dbReference type="GO" id="GO:0000976">
    <property type="term" value="F:transcription cis-regulatory region binding"/>
    <property type="evidence" value="ECO:0007669"/>
    <property type="project" value="TreeGrafter"/>
</dbReference>
<evidence type="ECO:0000313" key="10">
    <source>
        <dbReference type="EMBL" id="OWQ98636.1"/>
    </source>
</evidence>
<dbReference type="SMART" id="SM00448">
    <property type="entry name" value="REC"/>
    <property type="match status" value="1"/>
</dbReference>
<dbReference type="FunFam" id="3.40.50.2300:FF:000002">
    <property type="entry name" value="DNA-binding response regulator PhoP"/>
    <property type="match status" value="1"/>
</dbReference>
<dbReference type="PROSITE" id="PS51755">
    <property type="entry name" value="OMPR_PHOB"/>
    <property type="match status" value="1"/>
</dbReference>
<dbReference type="CDD" id="cd19934">
    <property type="entry name" value="REC_OmpR_EcPhoP-like"/>
    <property type="match status" value="1"/>
</dbReference>
<keyword evidence="2" id="KW-0902">Two-component regulatory system</keyword>
<dbReference type="Gene3D" id="1.10.10.10">
    <property type="entry name" value="Winged helix-like DNA-binding domain superfamily/Winged helix DNA-binding domain"/>
    <property type="match status" value="1"/>
</dbReference>
<keyword evidence="11" id="KW-1185">Reference proteome</keyword>
<dbReference type="AlphaFoldDB" id="A0A254MZD3"/>
<dbReference type="PANTHER" id="PTHR48111:SF37">
    <property type="entry name" value="RESPONSE REGULATOR PROTEIN CARR"/>
    <property type="match status" value="1"/>
</dbReference>
<sequence length="220" mass="24428">MRLLLVEDDPVLRGQLHQMLLQAGYAVDEAADGESALHLGTTEPYDAVVLDLGLPRLDGLTVLQRWRSRGLTVPVLILTARDGWHEKVAGIDAGADDYLAKPFHTEELLARLRALVRRSHGLASPLLQRGDITLDTRTGTVTQQGVTVSLTAQEYRLLAYLMHRAGEVVSRSELVEHLYAQDFDRDSNTVEVFVGRLRRKLGADLIETQRGMGYRLVPAP</sequence>
<dbReference type="PANTHER" id="PTHR48111">
    <property type="entry name" value="REGULATOR OF RPOS"/>
    <property type="match status" value="1"/>
</dbReference>
<feature type="DNA-binding region" description="OmpR/PhoB-type" evidence="7">
    <location>
        <begin position="124"/>
        <end position="218"/>
    </location>
</feature>
<evidence type="ECO:0000259" key="8">
    <source>
        <dbReference type="PROSITE" id="PS50110"/>
    </source>
</evidence>
<evidence type="ECO:0000256" key="7">
    <source>
        <dbReference type="PROSITE-ProRule" id="PRU01091"/>
    </source>
</evidence>
<evidence type="ECO:0000256" key="1">
    <source>
        <dbReference type="ARBA" id="ARBA00022553"/>
    </source>
</evidence>
<dbReference type="InterPro" id="IPR011006">
    <property type="entry name" value="CheY-like_superfamily"/>
</dbReference>
<dbReference type="Pfam" id="PF00072">
    <property type="entry name" value="Response_reg"/>
    <property type="match status" value="1"/>
</dbReference>
<name>A0A254MZD3_9BURK</name>
<dbReference type="OrthoDB" id="9802426at2"/>
<dbReference type="GO" id="GO:0005829">
    <property type="term" value="C:cytosol"/>
    <property type="evidence" value="ECO:0007669"/>
    <property type="project" value="TreeGrafter"/>
</dbReference>
<evidence type="ECO:0000256" key="3">
    <source>
        <dbReference type="ARBA" id="ARBA00023015"/>
    </source>
</evidence>
<keyword evidence="3" id="KW-0805">Transcription regulation</keyword>
<keyword evidence="1 6" id="KW-0597">Phosphoprotein</keyword>
<evidence type="ECO:0000256" key="5">
    <source>
        <dbReference type="ARBA" id="ARBA00023163"/>
    </source>
</evidence>
<gene>
    <name evidence="10" type="ORF">CDO81_26360</name>
</gene>
<feature type="domain" description="Response regulatory" evidence="8">
    <location>
        <begin position="2"/>
        <end position="116"/>
    </location>
</feature>
<dbReference type="InterPro" id="IPR001789">
    <property type="entry name" value="Sig_transdc_resp-reg_receiver"/>
</dbReference>
<dbReference type="InterPro" id="IPR001867">
    <property type="entry name" value="OmpR/PhoB-type_DNA-bd"/>
</dbReference>
<dbReference type="Gene3D" id="6.10.250.690">
    <property type="match status" value="1"/>
</dbReference>
<dbReference type="PROSITE" id="PS50110">
    <property type="entry name" value="RESPONSE_REGULATORY"/>
    <property type="match status" value="1"/>
</dbReference>
<dbReference type="SUPFAM" id="SSF52172">
    <property type="entry name" value="CheY-like"/>
    <property type="match status" value="1"/>
</dbReference>
<reference evidence="10 11" key="1">
    <citation type="journal article" date="2007" name="Int. J. Syst. Evol. Microbiol.">
        <title>Description of Pelomonas aquatica sp. nov. and Pelomonas puraquae sp. nov., isolated from industrial and haemodialysis water.</title>
        <authorList>
            <person name="Gomila M."/>
            <person name="Bowien B."/>
            <person name="Falsen E."/>
            <person name="Moore E.R."/>
            <person name="Lalucat J."/>
        </authorList>
    </citation>
    <scope>NUCLEOTIDE SEQUENCE [LARGE SCALE GENOMIC DNA]</scope>
    <source>
        <strain evidence="10 11">CCUG 52769</strain>
    </source>
</reference>
<protein>
    <submittedName>
        <fullName evidence="10">DNA-binding response regulator</fullName>
    </submittedName>
</protein>
<proteinExistence type="predicted"/>
<dbReference type="Gene3D" id="3.40.50.2300">
    <property type="match status" value="1"/>
</dbReference>
<feature type="modified residue" description="4-aspartylphosphate" evidence="6">
    <location>
        <position position="51"/>
    </location>
</feature>
<feature type="domain" description="OmpR/PhoB-type" evidence="9">
    <location>
        <begin position="124"/>
        <end position="218"/>
    </location>
</feature>
<dbReference type="InterPro" id="IPR036388">
    <property type="entry name" value="WH-like_DNA-bd_sf"/>
</dbReference>
<accession>A0A254MZD3</accession>
<dbReference type="RefSeq" id="WP_088486248.1">
    <property type="nucleotide sequence ID" value="NZ_NISI01000020.1"/>
</dbReference>
<dbReference type="GO" id="GO:0006355">
    <property type="term" value="P:regulation of DNA-templated transcription"/>
    <property type="evidence" value="ECO:0007669"/>
    <property type="project" value="InterPro"/>
</dbReference>